<feature type="domain" description="DUF6970" evidence="2">
    <location>
        <begin position="42"/>
        <end position="118"/>
    </location>
</feature>
<name>A0A512BCW2_9BACT</name>
<evidence type="ECO:0000313" key="4">
    <source>
        <dbReference type="Proteomes" id="UP000321513"/>
    </source>
</evidence>
<evidence type="ECO:0000313" key="3">
    <source>
        <dbReference type="EMBL" id="GEO09764.1"/>
    </source>
</evidence>
<evidence type="ECO:0000256" key="1">
    <source>
        <dbReference type="SAM" id="MobiDB-lite"/>
    </source>
</evidence>
<dbReference type="Proteomes" id="UP000321513">
    <property type="component" value="Unassembled WGS sequence"/>
</dbReference>
<accession>A0A512BCW2</accession>
<dbReference type="Pfam" id="PF22311">
    <property type="entry name" value="DUF6970"/>
    <property type="match status" value="1"/>
</dbReference>
<feature type="region of interest" description="Disordered" evidence="1">
    <location>
        <begin position="1"/>
        <end position="30"/>
    </location>
</feature>
<organism evidence="3 4">
    <name type="scientific">Segetibacter aerophilus</name>
    <dbReference type="NCBI Taxonomy" id="670293"/>
    <lineage>
        <taxon>Bacteria</taxon>
        <taxon>Pseudomonadati</taxon>
        <taxon>Bacteroidota</taxon>
        <taxon>Chitinophagia</taxon>
        <taxon>Chitinophagales</taxon>
        <taxon>Chitinophagaceae</taxon>
        <taxon>Segetibacter</taxon>
    </lineage>
</organism>
<evidence type="ECO:0000259" key="2">
    <source>
        <dbReference type="Pfam" id="PF22311"/>
    </source>
</evidence>
<reference evidence="3 4" key="1">
    <citation type="submission" date="2019-07" db="EMBL/GenBank/DDBJ databases">
        <title>Whole genome shotgun sequence of Segetibacter aerophilus NBRC 106135.</title>
        <authorList>
            <person name="Hosoyama A."/>
            <person name="Uohara A."/>
            <person name="Ohji S."/>
            <person name="Ichikawa N."/>
        </authorList>
    </citation>
    <scope>NUCLEOTIDE SEQUENCE [LARGE SCALE GENOMIC DNA]</scope>
    <source>
        <strain evidence="3 4">NBRC 106135</strain>
    </source>
</reference>
<sequence>MFACSQKISSEGSSAGHDTNKATVSASPQTATPACILSKIDSIKKDPVWNPPAEIYEYEYQGKKVYAISSNCCDFFNTVVDANCTYVCAPSGGFTGRGDGKCANFFKEAKQLRLVWKDERTRK</sequence>
<dbReference type="EMBL" id="BJYT01000007">
    <property type="protein sequence ID" value="GEO09764.1"/>
    <property type="molecule type" value="Genomic_DNA"/>
</dbReference>
<keyword evidence="4" id="KW-1185">Reference proteome</keyword>
<proteinExistence type="predicted"/>
<comment type="caution">
    <text evidence="3">The sequence shown here is derived from an EMBL/GenBank/DDBJ whole genome shotgun (WGS) entry which is preliminary data.</text>
</comment>
<dbReference type="AlphaFoldDB" id="A0A512BCW2"/>
<gene>
    <name evidence="3" type="ORF">SAE01_22600</name>
</gene>
<protein>
    <recommendedName>
        <fullName evidence="2">DUF6970 domain-containing protein</fullName>
    </recommendedName>
</protein>
<dbReference type="InterPro" id="IPR054243">
    <property type="entry name" value="DUF6970"/>
</dbReference>